<dbReference type="AlphaFoldDB" id="A0A9X3EY58"/>
<dbReference type="RefSeq" id="WP_267775542.1">
    <property type="nucleotide sequence ID" value="NZ_JAPNKE010000002.1"/>
</dbReference>
<reference evidence="1" key="1">
    <citation type="submission" date="2022-11" db="EMBL/GenBank/DDBJ databases">
        <title>Minimal conservation of predation-associated metabolite biosynthetic gene clusters underscores biosynthetic potential of Myxococcota including descriptions for ten novel species: Archangium lansinium sp. nov., Myxococcus landrumus sp. nov., Nannocystis bai.</title>
        <authorList>
            <person name="Ahearne A."/>
            <person name="Stevens C."/>
            <person name="Phillips K."/>
        </authorList>
    </citation>
    <scope>NUCLEOTIDE SEQUENCE</scope>
    <source>
        <strain evidence="1">Na p29</strain>
    </source>
</reference>
<gene>
    <name evidence="1" type="ORF">OV079_43075</name>
</gene>
<proteinExistence type="predicted"/>
<evidence type="ECO:0000313" key="2">
    <source>
        <dbReference type="Proteomes" id="UP001150924"/>
    </source>
</evidence>
<name>A0A9X3EY58_9BACT</name>
<sequence>MPRALRPHDPGPSASARRAPLAALLSLGTCLFGLACAPDLPVSQRIADARILALRSDVIVPLFPDDEPADAGTRCEALPFETVRVTPFMVEPTGVLDIAGPDFDPIWIACGLGPGQGLFACLRAAVPLELDELEECPVPSFTDIDPSAMALPEYPSPCRLPDDGSDDGRLDFVAPFAANLLLGGDIELTMISQGPGSPSTRECAEAMLSKAADLPNDCIYAVTRVSVGPIEKLLSFAGMFGFDLPPELGEVPDPEDIPDGDRNPRISSFRVTVLDPEADEALELGELPRGAVVKVKRGQTLEIDTETPAHDLQTYPVPINNGIGGTGSELQTERIDGSWYRTWGRLLSGGSDDRQAFNQWTMRKGEQDADELPPDGRATLFYVLRDSRLGVDWWWLEVEVEP</sequence>
<dbReference type="EMBL" id="JAPNKE010000002">
    <property type="protein sequence ID" value="MCY1012211.1"/>
    <property type="molecule type" value="Genomic_DNA"/>
</dbReference>
<comment type="caution">
    <text evidence="1">The sequence shown here is derived from an EMBL/GenBank/DDBJ whole genome shotgun (WGS) entry which is preliminary data.</text>
</comment>
<evidence type="ECO:0000313" key="1">
    <source>
        <dbReference type="EMBL" id="MCY1012211.1"/>
    </source>
</evidence>
<dbReference type="Proteomes" id="UP001150924">
    <property type="component" value="Unassembled WGS sequence"/>
</dbReference>
<accession>A0A9X3EY58</accession>
<keyword evidence="2" id="KW-1185">Reference proteome</keyword>
<organism evidence="1 2">
    <name type="scientific">Nannocystis pusilla</name>
    <dbReference type="NCBI Taxonomy" id="889268"/>
    <lineage>
        <taxon>Bacteria</taxon>
        <taxon>Pseudomonadati</taxon>
        <taxon>Myxococcota</taxon>
        <taxon>Polyangia</taxon>
        <taxon>Nannocystales</taxon>
        <taxon>Nannocystaceae</taxon>
        <taxon>Nannocystis</taxon>
    </lineage>
</organism>
<protein>
    <submittedName>
        <fullName evidence="1">Uncharacterized protein</fullName>
    </submittedName>
</protein>